<sequence length="167" mass="19285">MRMYKRFVGIKEPDEYQQSKIDETLALVSIIGVIGLFALTPLSWMIDLESEQLSVFSIGALILLFVIGARTVTLTNDNSMRKFYVETEEAAHQLRRKLTFKYIVWMLLGNGYLLLVTNVLAPLFSGKSPYWYGSESVNFFLLSIPMIIFVLWLRKQVQVRKDEDNGY</sequence>
<evidence type="ECO:0000313" key="2">
    <source>
        <dbReference type="EMBL" id="MCS4486076.1"/>
    </source>
</evidence>
<accession>A0ABT2F0U2</accession>
<feature type="transmembrane region" description="Helical" evidence="1">
    <location>
        <begin position="102"/>
        <end position="124"/>
    </location>
</feature>
<keyword evidence="1" id="KW-0472">Membrane</keyword>
<dbReference type="RefSeq" id="WP_259199185.1">
    <property type="nucleotide sequence ID" value="NZ_JANUXY010000003.1"/>
</dbReference>
<keyword evidence="3" id="KW-1185">Reference proteome</keyword>
<organism evidence="2 3">
    <name type="scientific">Staphylococcus americanisciuri</name>
    <dbReference type="NCBI Taxonomy" id="2973940"/>
    <lineage>
        <taxon>Bacteria</taxon>
        <taxon>Bacillati</taxon>
        <taxon>Bacillota</taxon>
        <taxon>Bacilli</taxon>
        <taxon>Bacillales</taxon>
        <taxon>Staphylococcaceae</taxon>
        <taxon>Staphylococcus</taxon>
    </lineage>
</organism>
<keyword evidence="1" id="KW-1133">Transmembrane helix</keyword>
<feature type="transmembrane region" description="Helical" evidence="1">
    <location>
        <begin position="136"/>
        <end position="153"/>
    </location>
</feature>
<protein>
    <recommendedName>
        <fullName evidence="4">DUF3278 domain-containing protein</fullName>
    </recommendedName>
</protein>
<comment type="caution">
    <text evidence="2">The sequence shown here is derived from an EMBL/GenBank/DDBJ whole genome shotgun (WGS) entry which is preliminary data.</text>
</comment>
<proteinExistence type="predicted"/>
<evidence type="ECO:0000256" key="1">
    <source>
        <dbReference type="SAM" id="Phobius"/>
    </source>
</evidence>
<dbReference type="EMBL" id="JANUXY010000003">
    <property type="protein sequence ID" value="MCS4486076.1"/>
    <property type="molecule type" value="Genomic_DNA"/>
</dbReference>
<reference evidence="2 3" key="1">
    <citation type="journal article" date="2023" name="Int. J. Syst. Evol. Microbiol.">
        <title>Streptococcus sciuri sp. nov., Staphylococcus marylandisciuri sp. nov. and Staphylococcus americanisciuri sp. nov., isolated from faeces of eastern grey squirrel (Sciurus carolinensis).</title>
        <authorList>
            <person name="Volokhov D.V."/>
            <person name="Zagorodnyaya T.A."/>
            <person name="Furtak V.A."/>
            <person name="Nattanmai G."/>
            <person name="Randall L."/>
            <person name="Jose S."/>
            <person name="Gao Y."/>
            <person name="Eisenberg T."/>
            <person name="Delmonte P."/>
            <person name="Blom J."/>
            <person name="Mitchell K.K."/>
        </authorList>
    </citation>
    <scope>NUCLEOTIDE SEQUENCE [LARGE SCALE GENOMIC DNA]</scope>
    <source>
        <strain evidence="2 3">GRT3</strain>
    </source>
</reference>
<evidence type="ECO:0008006" key="4">
    <source>
        <dbReference type="Google" id="ProtNLM"/>
    </source>
</evidence>
<dbReference type="Proteomes" id="UP001205609">
    <property type="component" value="Unassembled WGS sequence"/>
</dbReference>
<feature type="transmembrane region" description="Helical" evidence="1">
    <location>
        <begin position="25"/>
        <end position="46"/>
    </location>
</feature>
<name>A0ABT2F0U2_9STAP</name>
<evidence type="ECO:0000313" key="3">
    <source>
        <dbReference type="Proteomes" id="UP001205609"/>
    </source>
</evidence>
<keyword evidence="1" id="KW-0812">Transmembrane</keyword>
<gene>
    <name evidence="2" type="ORF">NXS11_04115</name>
</gene>
<feature type="transmembrane region" description="Helical" evidence="1">
    <location>
        <begin position="52"/>
        <end position="72"/>
    </location>
</feature>